<comment type="subunit">
    <text evidence="10">Forms a cyclic heterotetrameric complex composed of two molecules of XerC and two molecules of XerD.</text>
</comment>
<evidence type="ECO:0000256" key="9">
    <source>
        <dbReference type="ARBA" id="ARBA00023306"/>
    </source>
</evidence>
<dbReference type="NCBIfam" id="NF001399">
    <property type="entry name" value="PRK00283.1"/>
    <property type="match status" value="1"/>
</dbReference>
<dbReference type="PANTHER" id="PTHR30349:SF77">
    <property type="entry name" value="TYROSINE RECOMBINASE XERC"/>
    <property type="match status" value="1"/>
</dbReference>
<feature type="active site" evidence="10">
    <location>
        <position position="248"/>
    </location>
</feature>
<dbReference type="GO" id="GO:0005737">
    <property type="term" value="C:cytoplasm"/>
    <property type="evidence" value="ECO:0007669"/>
    <property type="project" value="UniProtKB-SubCell"/>
</dbReference>
<evidence type="ECO:0000256" key="2">
    <source>
        <dbReference type="ARBA" id="ARBA00006657"/>
    </source>
</evidence>
<keyword evidence="9 10" id="KW-0131">Cell cycle</keyword>
<dbReference type="InterPro" id="IPR044068">
    <property type="entry name" value="CB"/>
</dbReference>
<dbReference type="Gene3D" id="1.10.443.10">
    <property type="entry name" value="Intergrase catalytic core"/>
    <property type="match status" value="1"/>
</dbReference>
<feature type="active site" evidence="10">
    <location>
        <position position="173"/>
    </location>
</feature>
<dbReference type="CDD" id="cd00798">
    <property type="entry name" value="INT_XerDC_C"/>
    <property type="match status" value="1"/>
</dbReference>
<organism evidence="14 15">
    <name type="scientific">Bacillus thermozeamaize</name>
    <dbReference type="NCBI Taxonomy" id="230954"/>
    <lineage>
        <taxon>Bacteria</taxon>
        <taxon>Bacillati</taxon>
        <taxon>Bacillota</taxon>
        <taxon>Bacilli</taxon>
        <taxon>Bacillales</taxon>
        <taxon>Bacillaceae</taxon>
        <taxon>Bacillus</taxon>
    </lineage>
</organism>
<evidence type="ECO:0000256" key="6">
    <source>
        <dbReference type="ARBA" id="ARBA00022908"/>
    </source>
</evidence>
<dbReference type="EMBL" id="LZRT01000062">
    <property type="protein sequence ID" value="OUM88333.1"/>
    <property type="molecule type" value="Genomic_DNA"/>
</dbReference>
<evidence type="ECO:0000256" key="1">
    <source>
        <dbReference type="ARBA" id="ARBA00004496"/>
    </source>
</evidence>
<protein>
    <recommendedName>
        <fullName evidence="10 11">Tyrosine recombinase XerC</fullName>
    </recommendedName>
</protein>
<feature type="domain" description="Core-binding (CB)" evidence="13">
    <location>
        <begin position="1"/>
        <end position="88"/>
    </location>
</feature>
<dbReference type="InterPro" id="IPR010998">
    <property type="entry name" value="Integrase_recombinase_N"/>
</dbReference>
<dbReference type="GO" id="GO:0051301">
    <property type="term" value="P:cell division"/>
    <property type="evidence" value="ECO:0007669"/>
    <property type="project" value="UniProtKB-UniRule"/>
</dbReference>
<comment type="subcellular location">
    <subcellularLocation>
        <location evidence="1 10">Cytoplasm</location>
    </subcellularLocation>
</comment>
<gene>
    <name evidence="10" type="primary">xerC</name>
    <name evidence="14" type="ORF">BAA01_08145</name>
</gene>
<dbReference type="GO" id="GO:0007059">
    <property type="term" value="P:chromosome segregation"/>
    <property type="evidence" value="ECO:0007669"/>
    <property type="project" value="UniProtKB-UniRule"/>
</dbReference>
<dbReference type="PROSITE" id="PS51898">
    <property type="entry name" value="TYR_RECOMBINASE"/>
    <property type="match status" value="1"/>
</dbReference>
<feature type="active site" evidence="10">
    <location>
        <position position="149"/>
    </location>
</feature>
<dbReference type="InterPro" id="IPR013762">
    <property type="entry name" value="Integrase-like_cat_sf"/>
</dbReference>
<evidence type="ECO:0000256" key="5">
    <source>
        <dbReference type="ARBA" id="ARBA00022829"/>
    </source>
</evidence>
<keyword evidence="5 10" id="KW-0159">Chromosome partition</keyword>
<proteinExistence type="inferred from homology"/>
<reference evidence="15" key="1">
    <citation type="submission" date="2016-06" db="EMBL/GenBank/DDBJ databases">
        <authorList>
            <person name="Nascimento L."/>
            <person name="Pereira R.V."/>
            <person name="Martins L.F."/>
            <person name="Quaggio R.B."/>
            <person name="Silva A.M."/>
            <person name="Setubal J.C."/>
        </authorList>
    </citation>
    <scope>NUCLEOTIDE SEQUENCE [LARGE SCALE GENOMIC DNA]</scope>
</reference>
<feature type="active site" evidence="10">
    <location>
        <position position="274"/>
    </location>
</feature>
<dbReference type="GO" id="GO:0003677">
    <property type="term" value="F:DNA binding"/>
    <property type="evidence" value="ECO:0007669"/>
    <property type="project" value="UniProtKB-UniRule"/>
</dbReference>
<dbReference type="InterPro" id="IPR002104">
    <property type="entry name" value="Integrase_catalytic"/>
</dbReference>
<dbReference type="NCBIfam" id="NF040815">
    <property type="entry name" value="recomb_XerA_Arch"/>
    <property type="match status" value="1"/>
</dbReference>
<dbReference type="InterPro" id="IPR011010">
    <property type="entry name" value="DNA_brk_join_enz"/>
</dbReference>
<dbReference type="InterPro" id="IPR050090">
    <property type="entry name" value="Tyrosine_recombinase_XerCD"/>
</dbReference>
<keyword evidence="7 10" id="KW-0238">DNA-binding</keyword>
<evidence type="ECO:0000256" key="4">
    <source>
        <dbReference type="ARBA" id="ARBA00022618"/>
    </source>
</evidence>
<comment type="caution">
    <text evidence="14">The sequence shown here is derived from an EMBL/GenBank/DDBJ whole genome shotgun (WGS) entry which is preliminary data.</text>
</comment>
<evidence type="ECO:0000256" key="10">
    <source>
        <dbReference type="HAMAP-Rule" id="MF_01808"/>
    </source>
</evidence>
<sequence length="307" mass="34959">MSTLVEECRDFIDMLHAKHHFSTHTLRQYQQDVRQFAEFLEERSRTSFAEVDVYTVRAYLSHLYDKGYARRTIARKLATLRSLFKHLIQRGRLTDNPLMLVATPKTEARLPRFLYPREVEQLLAVIDTGTPLGLRDRAIVETLYASGMRVSELVGLDLEDVDLATGQARVWGKGRKERIVLLGSYAIMAIGKYLKSGRPQLAAKCKDGLDQGALFLNHRGTRLSDRSIRRLLDKYARQLANLINLSPHVLRHTFATHLLNGGADIRVVQELLGHAHISTTQIYTHTTREALRQVYVDAHPRAKGAKP</sequence>
<keyword evidence="3 10" id="KW-0963">Cytoplasm</keyword>
<dbReference type="GO" id="GO:0006313">
    <property type="term" value="P:DNA transposition"/>
    <property type="evidence" value="ECO:0007669"/>
    <property type="project" value="UniProtKB-UniRule"/>
</dbReference>
<keyword evidence="6 10" id="KW-0229">DNA integration</keyword>
<dbReference type="InterPro" id="IPR011931">
    <property type="entry name" value="Recomb_XerC"/>
</dbReference>
<keyword evidence="4 10" id="KW-0132">Cell division</keyword>
<evidence type="ECO:0000256" key="8">
    <source>
        <dbReference type="ARBA" id="ARBA00023172"/>
    </source>
</evidence>
<comment type="similarity">
    <text evidence="2 10">Belongs to the 'phage' integrase family. XerC subfamily.</text>
</comment>
<evidence type="ECO:0000259" key="13">
    <source>
        <dbReference type="PROSITE" id="PS51900"/>
    </source>
</evidence>
<accession>A0A1Y3PLY0</accession>
<dbReference type="PROSITE" id="PS51900">
    <property type="entry name" value="CB"/>
    <property type="match status" value="1"/>
</dbReference>
<dbReference type="InterPro" id="IPR004107">
    <property type="entry name" value="Integrase_SAM-like_N"/>
</dbReference>
<evidence type="ECO:0000313" key="14">
    <source>
        <dbReference type="EMBL" id="OUM88333.1"/>
    </source>
</evidence>
<evidence type="ECO:0000259" key="12">
    <source>
        <dbReference type="PROSITE" id="PS51898"/>
    </source>
</evidence>
<feature type="active site" description="O-(3'-phospho-DNA)-tyrosine intermediate" evidence="10">
    <location>
        <position position="283"/>
    </location>
</feature>
<dbReference type="SUPFAM" id="SSF56349">
    <property type="entry name" value="DNA breaking-rejoining enzymes"/>
    <property type="match status" value="1"/>
</dbReference>
<dbReference type="HAMAP" id="MF_01808">
    <property type="entry name" value="Recomb_XerC_XerD"/>
    <property type="match status" value="1"/>
</dbReference>
<dbReference type="InterPro" id="IPR023009">
    <property type="entry name" value="Tyrosine_recombinase_XerC/XerD"/>
</dbReference>
<dbReference type="Pfam" id="PF00589">
    <property type="entry name" value="Phage_integrase"/>
    <property type="match status" value="1"/>
</dbReference>
<dbReference type="Pfam" id="PF02899">
    <property type="entry name" value="Phage_int_SAM_1"/>
    <property type="match status" value="1"/>
</dbReference>
<dbReference type="Gene3D" id="1.10.150.130">
    <property type="match status" value="1"/>
</dbReference>
<evidence type="ECO:0000256" key="7">
    <source>
        <dbReference type="ARBA" id="ARBA00023125"/>
    </source>
</evidence>
<dbReference type="PANTHER" id="PTHR30349">
    <property type="entry name" value="PHAGE INTEGRASE-RELATED"/>
    <property type="match status" value="1"/>
</dbReference>
<dbReference type="GO" id="GO:0009037">
    <property type="term" value="F:tyrosine-based site-specific recombinase activity"/>
    <property type="evidence" value="ECO:0007669"/>
    <property type="project" value="UniProtKB-UniRule"/>
</dbReference>
<keyword evidence="8 10" id="KW-0233">DNA recombination</keyword>
<dbReference type="NCBIfam" id="TIGR02224">
    <property type="entry name" value="recomb_XerC"/>
    <property type="match status" value="1"/>
</dbReference>
<evidence type="ECO:0000256" key="3">
    <source>
        <dbReference type="ARBA" id="ARBA00022490"/>
    </source>
</evidence>
<feature type="domain" description="Tyr recombinase" evidence="12">
    <location>
        <begin position="109"/>
        <end position="296"/>
    </location>
</feature>
<name>A0A1Y3PLY0_9BACI</name>
<dbReference type="Proteomes" id="UP000196475">
    <property type="component" value="Unassembled WGS sequence"/>
</dbReference>
<feature type="active site" evidence="10">
    <location>
        <position position="251"/>
    </location>
</feature>
<dbReference type="AlphaFoldDB" id="A0A1Y3PLY0"/>
<evidence type="ECO:0000313" key="15">
    <source>
        <dbReference type="Proteomes" id="UP000196475"/>
    </source>
</evidence>
<evidence type="ECO:0000256" key="11">
    <source>
        <dbReference type="NCBIfam" id="TIGR02224"/>
    </source>
</evidence>
<comment type="function">
    <text evidence="10">Site-specific tyrosine recombinase, which acts by catalyzing the cutting and rejoining of the recombining DNA molecules. The XerC-XerD complex is essential to convert dimers of the bacterial chromosome into monomers to permit their segregation at cell division. It also contributes to the segregational stability of plasmids.</text>
</comment>